<name>G0V3I7_9CLOT</name>
<evidence type="ECO:0000259" key="1">
    <source>
        <dbReference type="PROSITE" id="PS50914"/>
    </source>
</evidence>
<evidence type="ECO:0000313" key="2">
    <source>
        <dbReference type="EMBL" id="CCC57677.1"/>
    </source>
</evidence>
<dbReference type="STRING" id="857293.CAAU_0027"/>
<dbReference type="PANTHER" id="PTHR34606:SF15">
    <property type="entry name" value="BON DOMAIN-CONTAINING PROTEIN"/>
    <property type="match status" value="1"/>
</dbReference>
<dbReference type="InterPro" id="IPR051686">
    <property type="entry name" value="Lipoprotein_DolP"/>
</dbReference>
<dbReference type="Proteomes" id="UP000007652">
    <property type="component" value="Unassembled WGS sequence"/>
</dbReference>
<dbReference type="RefSeq" id="WP_008907400.1">
    <property type="nucleotide sequence ID" value="NZ_CAKP01000001.1"/>
</dbReference>
<protein>
    <submittedName>
        <fullName evidence="2">Putative osmotically inducible protein</fullName>
    </submittedName>
</protein>
<dbReference type="InterPro" id="IPR007055">
    <property type="entry name" value="BON_dom"/>
</dbReference>
<proteinExistence type="predicted"/>
<organism evidence="2 3">
    <name type="scientific">Caloramator australicus RC3</name>
    <dbReference type="NCBI Taxonomy" id="857293"/>
    <lineage>
        <taxon>Bacteria</taxon>
        <taxon>Bacillati</taxon>
        <taxon>Bacillota</taxon>
        <taxon>Clostridia</taxon>
        <taxon>Eubacteriales</taxon>
        <taxon>Clostridiaceae</taxon>
        <taxon>Caloramator</taxon>
    </lineage>
</organism>
<dbReference type="PANTHER" id="PTHR34606">
    <property type="entry name" value="BON DOMAIN-CONTAINING PROTEIN"/>
    <property type="match status" value="1"/>
</dbReference>
<comment type="caution">
    <text evidence="2">The sequence shown here is derived from an EMBL/GenBank/DDBJ whole genome shotgun (WGS) entry which is preliminary data.</text>
</comment>
<dbReference type="PROSITE" id="PS50914">
    <property type="entry name" value="BON"/>
    <property type="match status" value="1"/>
</dbReference>
<dbReference type="AlphaFoldDB" id="G0V3I7"/>
<dbReference type="OrthoDB" id="1952369at2"/>
<keyword evidence="3" id="KW-1185">Reference proteome</keyword>
<gene>
    <name evidence="2" type="ORF">CAAU_0027</name>
</gene>
<dbReference type="EMBL" id="CAKP01000001">
    <property type="protein sequence ID" value="CCC57677.1"/>
    <property type="molecule type" value="Genomic_DNA"/>
</dbReference>
<dbReference type="Pfam" id="PF04972">
    <property type="entry name" value="BON"/>
    <property type="match status" value="2"/>
</dbReference>
<dbReference type="Gene3D" id="3.30.1340.30">
    <property type="match status" value="1"/>
</dbReference>
<evidence type="ECO:0000313" key="3">
    <source>
        <dbReference type="Proteomes" id="UP000007652"/>
    </source>
</evidence>
<reference evidence="2 3" key="1">
    <citation type="journal article" date="2011" name="J. Bacteriol.">
        <title>Draft genome sequence of Caloramator australicus strain RC3T, a thermoanaerobe from the Great Artesian Basin of Australia.</title>
        <authorList>
            <person name="Ogg C.D."/>
            <person name="Patel B.K.C."/>
        </authorList>
    </citation>
    <scope>NUCLEOTIDE SEQUENCE [LARGE SCALE GENOMIC DNA]</scope>
    <source>
        <strain evidence="2 3">RC3</strain>
    </source>
</reference>
<dbReference type="eggNOG" id="COG2823">
    <property type="taxonomic scope" value="Bacteria"/>
</dbReference>
<feature type="domain" description="BON" evidence="1">
    <location>
        <begin position="3"/>
        <end position="71"/>
    </location>
</feature>
<sequence length="119" mass="13352">MLENERIENEIRDLLERELKELSMDINVKCVNGHVTLYGIVDTLSEKLAVEELASRIDGVDSIENSITVSTDGTIEDKEIEENVMNKFKGHPELTSVGVQVQRGTAILKGRVKTLKEKN</sequence>
<accession>G0V3I7</accession>